<feature type="domain" description="EGF-like" evidence="2">
    <location>
        <begin position="1442"/>
        <end position="1479"/>
    </location>
</feature>
<dbReference type="Pfam" id="PF01683">
    <property type="entry name" value="EB"/>
    <property type="match status" value="12"/>
</dbReference>
<comment type="caution">
    <text evidence="3">The sequence shown here is derived from an EMBL/GenBank/DDBJ whole genome shotgun (WGS) entry which is preliminary data.</text>
</comment>
<feature type="region of interest" description="Disordered" evidence="1">
    <location>
        <begin position="2366"/>
        <end position="2429"/>
    </location>
</feature>
<accession>A0AAV5WSY1</accession>
<feature type="domain" description="EGF-like" evidence="2">
    <location>
        <begin position="1351"/>
        <end position="1383"/>
    </location>
</feature>
<feature type="domain" description="EGF-like" evidence="2">
    <location>
        <begin position="2716"/>
        <end position="2748"/>
    </location>
</feature>
<feature type="compositionally biased region" description="Low complexity" evidence="1">
    <location>
        <begin position="2145"/>
        <end position="2158"/>
    </location>
</feature>
<sequence length="2841" mass="292834">SVGLGAVCAEPALSCLDAGAACVAGRCACVSPAVQHEARCVLPAIRKEVGPGEPCDQGEICTMGSTCDPMIPVCVCPPHTDLSNGVCVPVAPRPAPVVTVPLGPVPNGVPAYLTPTSTTSTTTTTTTAAPTTTTMTLITTQPTPVVQSTLSYKSIPVAPVDVRTQPYVPPVKPVKIQLGGSKQAGVGVACSLNTDCMIGAYCNGNTAPATCQCLSTHVNVEGRCEKVIYPGQSGCADDSQCAAAYTGSACVDRVCVCPTGARAIEQTCVPEVAAPLGACELFRVTLATDPTRPTFLPACPPDHGCLRQACAPLAGMRCADDVGCPRGYVCNNTHSRCEPRNRSRRSASALLTCDGLTESCAEGRGRCIGMKCECLAGFVQRDGDCEHDTLEIGQFCDPMAPSPRCADDAICLDQLCICRVPGGCRRRARRFPEEHCEDADECLRGAECRSGTCACPDDTVLTDGSCQRLIGAFKSIGVSCAPHDRCSGGSLCVAGVCSCTEGARDSGARCVQPPGGRCSHGQTCTGDAACEFGVCRCAPGARAEGASCVRDVAGPGESCQLGQRCREGAACRFGLCLCTGGKWALNGRCVRKTAIVEIEKTAWSADQGAEKAARHPGEVCGVNGACAGGPVCHKGYCICAGQGDDIVDNICIPASSTTTPSSRRFAPAGARCSAGAVECTPGTACLGGFCSCADGLIINASGVCAPKVTFHTYPKQSGVTLTPESKLEHGAKCSSTMECPYMTECMRGVCRCGAGETIGEGGCRRAITSVPPGGACDTMHGLDCVGEGRCIYGKCSCTRGLVPTAKECADPATLRKAAPGAPCDSDTFCIGGTTCIVGRCTSSASAEFPVLGALPLNTSLSVNIGDRDALRTLVEKHYQLPTLGEACEEICKDGAICLNRICACTRGTVESREGRCVEQPDDGMLMETYHDGDERADITLYGHECTGPADCPRAAFCFDRLCRCMHGHRAHAGSCEPVAGIGGACASATQCAHHAACVEGRCACAEGALAHAGRCPAARLAHPGDDCSRAQVCAFNAYCGLSSGVCECPGGMATVDGRCEQTTNEAGEACVTSSNCHKFSYCDNGFCLCKTGYALLNGFCVPLRQHMDLSSPYSMAINRPSDAVPDTPGLPPNRNAGPASPMAAKLAQAGATTPPPRFRTMMVANQNTAPGQPATIVIPPAPATSSAFPTTTTATLTPFRFVFNPNLFTTPPPPSTLFVPPPNPFSPLRFGSFPTPSPPTPAPVFSHPNLLMPTFGTPTTTMTPIFGAGVVHSPISNNPFTLSPAMMNTFFPNGQLPGIIPPAVARGTRMQPGDGSATVAPESRPVPMSSSFPNAELTAVAAGRIAMPGEFCGDGSLCIANAICKRHFCRCPKGSFAENGICVRKTSTKARKQPAADDQESLFIAEEQNLFGAVHDAEIDQHEEDEDETPAPSRSLAAPLESCANGESCGGGAECEPLFGFGRVCVCPHKTLLVGGECVARPAGVNAVAPGDRCTLRGDTVCIGGAACLNKKCRCPTGRKEKFGICLRISNPGDACEEGELCGEGSICSDTARTCVCPHGTRSVNGRCRAPTDTKKTKTKAPKFRVLRFNDTATVIAPGEECSEADRCADGGACEGGVCVCPADTLLADGRCVPVALTHALGEDCDDAIVCLNNSICNEEGVCACPPDRVDIDGECVLVPTTEVRRAPSQRPAIGAMSCTEDAQCPLDYQCLNSVCVCASQSSVACLSQLLLSSDAMCASAADCPSGAECVPDSDSGLRSCRCQDGSPATMEGCATAGAPGAYCARTAECAGDGICLDERCVCDFESVVSDDRCVKRHGLVEQGGACGFSGHCEPNLSCLEGTCTCLEWMECEIVNEPVTSPPGGSCSEARTCTGGAVCREGWCVCPEATMIVQKGQCVVSSRAPTPAPISLNAGKKIVPGAACSARDTCVGGSSCVAGVCRCPVGTTPSERTGRCEPVRLATVAPPAATTAPAPSPPPQQPPASSSNSIVDECAAIGLFCRSNTVCINRSCQCPEGTVLHGDRCVTPDQVRAPSGALWRKPYETCMNGEECCNGAICNDFKVPFCACPADRPVHMNGECVAKVVVIPGGVCDEYASVCSDGTTCTNGLCTCPAGSVAVSGRCVVVAASSTTPAATPQVVPPAAQPMTSSSPTTTPPHDSARPLAGPLKNCENGEICIGGSSCDAETGICMCPSGMAAFGDRCAIPPAFHSLTPLVGATVPPAPAPAPTTTTMETLAPLKVCCRPQGLPQLPTAQEAVRPMIVSVTVAPAAEPIVVTTPGAVPAAPTAAPTERPFVLSATSAPRCFVDSDCGADRVCAAGGCVCRPGTVEGKEGKCEMVQVYTIGDFSAAPAYSKFTSLSFNDDLPSLADDDLETTTTKRPRVVGPPLRRPKPPAPRGGGSGATNGAKGPLTLGGTGEGRCPPGNEPTRDEASGKLVLCNGLNPNCPPRSYCYVTRGGFATEDYNCCRSCRCYAPIDACDNGAHCLQGVCKCAQGAMLSPRGQCDPIVTATSAPRQFTFSWPTTAVTPSTTTSRPAPIWTPASPAASVASIAQPAQVSANQFPLGSRCWSDSACAGNAVCVQKMCVCPPNHVEQSGICVENVRSQSGGGINGEPAQKTVGDPCFSSNECPLSADCINGACACPDNHAWKKGRCVHASLVSFGLVSPGSSCDRGEICAGGSMCCADSKKCICALGHSIREGRCSSDDAPPFVGPAHSCSGGERCAGGSVCTGGRCACEADHLAEDGYCRPIAAPNADVTFAGGNGLRFKSKIANIRPRSTACDQTRCKLPDCFCTPSGRLPPGGLHPSQTPQFVVLTFDDAVNGRTLPDYKRLFATNRFNSF</sequence>
<feature type="domain" description="EGF-like" evidence="2">
    <location>
        <begin position="1535"/>
        <end position="1569"/>
    </location>
</feature>
<feature type="domain" description="EGF-like" evidence="2">
    <location>
        <begin position="671"/>
        <end position="705"/>
    </location>
</feature>
<feature type="region of interest" description="Disordered" evidence="1">
    <location>
        <begin position="1308"/>
        <end position="1331"/>
    </location>
</feature>
<gene>
    <name evidence="3" type="ORF">PFISCL1PPCAC_25454</name>
</gene>
<organism evidence="3 4">
    <name type="scientific">Pristionchus fissidentatus</name>
    <dbReference type="NCBI Taxonomy" id="1538716"/>
    <lineage>
        <taxon>Eukaryota</taxon>
        <taxon>Metazoa</taxon>
        <taxon>Ecdysozoa</taxon>
        <taxon>Nematoda</taxon>
        <taxon>Chromadorea</taxon>
        <taxon>Rhabditida</taxon>
        <taxon>Rhabditina</taxon>
        <taxon>Diplogasteromorpha</taxon>
        <taxon>Diplogasteroidea</taxon>
        <taxon>Neodiplogasteridae</taxon>
        <taxon>Pristionchus</taxon>
    </lineage>
</organism>
<feature type="domain" description="EGF-like" evidence="2">
    <location>
        <begin position="1923"/>
        <end position="1957"/>
    </location>
</feature>
<proteinExistence type="predicted"/>
<dbReference type="InterPro" id="IPR052740">
    <property type="entry name" value="CE4"/>
</dbReference>
<feature type="domain" description="EGF-like" evidence="2">
    <location>
        <begin position="1993"/>
        <end position="2026"/>
    </location>
</feature>
<dbReference type="PANTHER" id="PTHR45985">
    <property type="match status" value="1"/>
</dbReference>
<evidence type="ECO:0000313" key="4">
    <source>
        <dbReference type="Proteomes" id="UP001432322"/>
    </source>
</evidence>
<reference evidence="3" key="1">
    <citation type="submission" date="2023-10" db="EMBL/GenBank/DDBJ databases">
        <title>Genome assembly of Pristionchus species.</title>
        <authorList>
            <person name="Yoshida K."/>
            <person name="Sommer R.J."/>
        </authorList>
    </citation>
    <scope>NUCLEOTIDE SEQUENCE</scope>
    <source>
        <strain evidence="3">RS5133</strain>
    </source>
</reference>
<feature type="domain" description="EGF-like" evidence="2">
    <location>
        <begin position="2471"/>
        <end position="2505"/>
    </location>
</feature>
<keyword evidence="4" id="KW-1185">Reference proteome</keyword>
<evidence type="ECO:0000256" key="1">
    <source>
        <dbReference type="SAM" id="MobiDB-lite"/>
    </source>
</evidence>
<evidence type="ECO:0000313" key="3">
    <source>
        <dbReference type="EMBL" id="GMT34157.1"/>
    </source>
</evidence>
<feature type="domain" description="EGF-like" evidence="2">
    <location>
        <begin position="1493"/>
        <end position="1527"/>
    </location>
</feature>
<feature type="domain" description="EGF-like" evidence="2">
    <location>
        <begin position="1783"/>
        <end position="1815"/>
    </location>
</feature>
<dbReference type="InterPro" id="IPR006150">
    <property type="entry name" value="Cys_repeat_1"/>
</dbReference>
<feature type="domain" description="EGF-like" evidence="2">
    <location>
        <begin position="352"/>
        <end position="386"/>
    </location>
</feature>
<feature type="domain" description="EGF-like" evidence="2">
    <location>
        <begin position="944"/>
        <end position="976"/>
    </location>
</feature>
<dbReference type="SMART" id="SM00181">
    <property type="entry name" value="EGF"/>
    <property type="match status" value="27"/>
</dbReference>
<feature type="domain" description="EGF-like" evidence="2">
    <location>
        <begin position="2091"/>
        <end position="2124"/>
    </location>
</feature>
<protein>
    <recommendedName>
        <fullName evidence="2">EGF-like domain-containing protein</fullName>
    </recommendedName>
</protein>
<feature type="non-terminal residue" evidence="3">
    <location>
        <position position="1"/>
    </location>
</feature>
<feature type="domain" description="EGF-like" evidence="2">
    <location>
        <begin position="1644"/>
        <end position="1677"/>
    </location>
</feature>
<feature type="region of interest" description="Disordered" evidence="1">
    <location>
        <begin position="2135"/>
        <end position="2165"/>
    </location>
</feature>
<dbReference type="PANTHER" id="PTHR45985:SF11">
    <property type="entry name" value="EGF-LIKE DOMAIN-CONTAINING PROTEIN"/>
    <property type="match status" value="1"/>
</dbReference>
<name>A0AAV5WSY1_9BILA</name>
<feature type="domain" description="EGF-like" evidence="2">
    <location>
        <begin position="886"/>
        <end position="917"/>
    </location>
</feature>
<feature type="domain" description="EGF-like" evidence="2">
    <location>
        <begin position="517"/>
        <end position="549"/>
    </location>
</feature>
<feature type="domain" description="EGF-like" evidence="2">
    <location>
        <begin position="189"/>
        <end position="225"/>
    </location>
</feature>
<dbReference type="EMBL" id="BTSY01000006">
    <property type="protein sequence ID" value="GMT34157.1"/>
    <property type="molecule type" value="Genomic_DNA"/>
</dbReference>
<feature type="domain" description="EGF-like" evidence="2">
    <location>
        <begin position="54"/>
        <end position="88"/>
    </location>
</feature>
<evidence type="ECO:0000259" key="2">
    <source>
        <dbReference type="SMART" id="SM00181"/>
    </source>
</evidence>
<feature type="domain" description="EGF-like" evidence="2">
    <location>
        <begin position="1601"/>
        <end position="1633"/>
    </location>
</feature>
<feature type="domain" description="EGF-like" evidence="2">
    <location>
        <begin position="984"/>
        <end position="1016"/>
    </location>
</feature>
<feature type="region of interest" description="Disordered" evidence="1">
    <location>
        <begin position="1967"/>
        <end position="1987"/>
    </location>
</feature>
<dbReference type="InterPro" id="IPR006149">
    <property type="entry name" value="EB_dom"/>
</dbReference>
<feature type="domain" description="EGF-like" evidence="2">
    <location>
        <begin position="1026"/>
        <end position="1060"/>
    </location>
</feature>
<feature type="domain" description="EGF-like" evidence="2">
    <location>
        <begin position="1737"/>
        <end position="1775"/>
    </location>
</feature>
<feature type="domain" description="EGF-like" evidence="2">
    <location>
        <begin position="1069"/>
        <end position="1101"/>
    </location>
</feature>
<feature type="domain" description="EGF-like" evidence="2">
    <location>
        <begin position="479"/>
        <end position="511"/>
    </location>
</feature>
<feature type="domain" description="EGF-like" evidence="2">
    <location>
        <begin position="435"/>
        <end position="467"/>
    </location>
</feature>
<feature type="domain" description="EGF-like" evidence="2">
    <location>
        <begin position="2170"/>
        <end position="2204"/>
    </location>
</feature>
<feature type="domain" description="EGF-like" evidence="2">
    <location>
        <begin position="1866"/>
        <end position="1899"/>
    </location>
</feature>
<dbReference type="Proteomes" id="UP001432322">
    <property type="component" value="Unassembled WGS sequence"/>
</dbReference>
<dbReference type="InterPro" id="IPR000742">
    <property type="entry name" value="EGF"/>
</dbReference>
<dbReference type="SMART" id="SM00289">
    <property type="entry name" value="WR1"/>
    <property type="match status" value="23"/>
</dbReference>